<evidence type="ECO:0000256" key="1">
    <source>
        <dbReference type="SAM" id="MobiDB-lite"/>
    </source>
</evidence>
<dbReference type="AlphaFoldDB" id="A0A699TI05"/>
<dbReference type="EMBL" id="BKCJ011245650">
    <property type="protein sequence ID" value="GFD09450.1"/>
    <property type="molecule type" value="Genomic_DNA"/>
</dbReference>
<protein>
    <submittedName>
        <fullName evidence="2">Uncharacterized protein</fullName>
    </submittedName>
</protein>
<evidence type="ECO:0000313" key="2">
    <source>
        <dbReference type="EMBL" id="GFD09450.1"/>
    </source>
</evidence>
<comment type="caution">
    <text evidence="2">The sequence shown here is derived from an EMBL/GenBank/DDBJ whole genome shotgun (WGS) entry which is preliminary data.</text>
</comment>
<accession>A0A699TI05</accession>
<name>A0A699TI05_TANCI</name>
<organism evidence="2">
    <name type="scientific">Tanacetum cinerariifolium</name>
    <name type="common">Dalmatian daisy</name>
    <name type="synonym">Chrysanthemum cinerariifolium</name>
    <dbReference type="NCBI Taxonomy" id="118510"/>
    <lineage>
        <taxon>Eukaryota</taxon>
        <taxon>Viridiplantae</taxon>
        <taxon>Streptophyta</taxon>
        <taxon>Embryophyta</taxon>
        <taxon>Tracheophyta</taxon>
        <taxon>Spermatophyta</taxon>
        <taxon>Magnoliopsida</taxon>
        <taxon>eudicotyledons</taxon>
        <taxon>Gunneridae</taxon>
        <taxon>Pentapetalae</taxon>
        <taxon>asterids</taxon>
        <taxon>campanulids</taxon>
        <taxon>Asterales</taxon>
        <taxon>Asteraceae</taxon>
        <taxon>Asteroideae</taxon>
        <taxon>Anthemideae</taxon>
        <taxon>Anthemidinae</taxon>
        <taxon>Tanacetum</taxon>
    </lineage>
</organism>
<feature type="non-terminal residue" evidence="2">
    <location>
        <position position="1"/>
    </location>
</feature>
<proteinExistence type="predicted"/>
<gene>
    <name evidence="2" type="ORF">Tci_881419</name>
</gene>
<sequence length="117" mass="14051">QKEFYMSVLKSHAEEAERFKRKGPRLEQDSAKKVKTSEEVSEEKLEDLNQLWALVKETLNIRPATNDKEKELWIELKRLYELDVEDLLWTYTQNMMHAPVEWKLHDTCRVHHVISKD</sequence>
<feature type="region of interest" description="Disordered" evidence="1">
    <location>
        <begin position="19"/>
        <end position="38"/>
    </location>
</feature>
<reference evidence="2" key="1">
    <citation type="journal article" date="2019" name="Sci. Rep.">
        <title>Draft genome of Tanacetum cinerariifolium, the natural source of mosquito coil.</title>
        <authorList>
            <person name="Yamashiro T."/>
            <person name="Shiraishi A."/>
            <person name="Satake H."/>
            <person name="Nakayama K."/>
        </authorList>
    </citation>
    <scope>NUCLEOTIDE SEQUENCE</scope>
</reference>